<protein>
    <submittedName>
        <fullName evidence="2">Uncharacterized protein</fullName>
    </submittedName>
</protein>
<dbReference type="AlphaFoldDB" id="B5WA61"/>
<organism evidence="2 3">
    <name type="scientific">Limnospira maxima CS-328</name>
    <dbReference type="NCBI Taxonomy" id="513049"/>
    <lineage>
        <taxon>Bacteria</taxon>
        <taxon>Bacillati</taxon>
        <taxon>Cyanobacteriota</taxon>
        <taxon>Cyanophyceae</taxon>
        <taxon>Oscillatoriophycideae</taxon>
        <taxon>Oscillatoriales</taxon>
        <taxon>Sirenicapillariaceae</taxon>
        <taxon>Limnospira</taxon>
    </lineage>
</organism>
<dbReference type="Proteomes" id="UP000004061">
    <property type="component" value="Unassembled WGS sequence"/>
</dbReference>
<reference evidence="2 3" key="1">
    <citation type="journal article" date="2011" name="Appl. Environ. Microbiol.">
        <title>Contribution of a Sodium Ion Gradient to Energy Conservation during Fermentation in the Cyanobacterium Arthrospira (Spirulina) maxima CS-328.</title>
        <authorList>
            <person name="Carrieri D."/>
            <person name="Ananyev G."/>
            <person name="Lenz O."/>
            <person name="Bryant D.A."/>
            <person name="Dismukes G.C."/>
        </authorList>
    </citation>
    <scope>NUCLEOTIDE SEQUENCE [LARGE SCALE GENOMIC DNA]</scope>
    <source>
        <strain evidence="2 3">CS-328</strain>
    </source>
</reference>
<comment type="caution">
    <text evidence="2">The sequence shown here is derived from an EMBL/GenBank/DDBJ whole genome shotgun (WGS) entry which is preliminary data.</text>
</comment>
<evidence type="ECO:0000313" key="2">
    <source>
        <dbReference type="EMBL" id="EDZ91583.1"/>
    </source>
</evidence>
<gene>
    <name evidence="2" type="ORF">AmaxDRAFT_5661</name>
</gene>
<feature type="region of interest" description="Disordered" evidence="1">
    <location>
        <begin position="1"/>
        <end position="32"/>
    </location>
</feature>
<keyword evidence="3" id="KW-1185">Reference proteome</keyword>
<sequence length="32" mass="3668">MIRETECPGLNHRNDLAAKQVDTLRSKEQGEK</sequence>
<proteinExistence type="predicted"/>
<evidence type="ECO:0000313" key="3">
    <source>
        <dbReference type="Proteomes" id="UP000004061"/>
    </source>
</evidence>
<name>B5WA61_LIMMA</name>
<dbReference type="EMBL" id="ABYK01000116">
    <property type="protein sequence ID" value="EDZ91583.1"/>
    <property type="molecule type" value="Genomic_DNA"/>
</dbReference>
<evidence type="ECO:0000256" key="1">
    <source>
        <dbReference type="SAM" id="MobiDB-lite"/>
    </source>
</evidence>
<accession>B5WA61</accession>